<dbReference type="PANTHER" id="PTHR30603:SF47">
    <property type="entry name" value="RNA POLYMERASE SIGMA FACTOR SIGD, CHLOROPLASTIC"/>
    <property type="match status" value="1"/>
</dbReference>
<dbReference type="InterPro" id="IPR007630">
    <property type="entry name" value="RNA_pol_sigma70_r4"/>
</dbReference>
<name>A0A0G1ICP1_9BACT</name>
<dbReference type="Gene3D" id="1.10.10.10">
    <property type="entry name" value="Winged helix-like DNA-binding domain superfamily/Winged helix DNA-binding domain"/>
    <property type="match status" value="2"/>
</dbReference>
<dbReference type="InterPro" id="IPR013324">
    <property type="entry name" value="RNA_pol_sigma_r3/r4-like"/>
</dbReference>
<dbReference type="InterPro" id="IPR009042">
    <property type="entry name" value="RNA_pol_sigma70_r1_2"/>
</dbReference>
<dbReference type="Pfam" id="PF00140">
    <property type="entry name" value="Sigma70_r1_2"/>
    <property type="match status" value="1"/>
</dbReference>
<dbReference type="InterPro" id="IPR007627">
    <property type="entry name" value="RNA_pol_sigma70_r2"/>
</dbReference>
<evidence type="ECO:0000256" key="2">
    <source>
        <dbReference type="ARBA" id="ARBA00023082"/>
    </source>
</evidence>
<evidence type="ECO:0000313" key="7">
    <source>
        <dbReference type="Proteomes" id="UP000033977"/>
    </source>
</evidence>
<dbReference type="InterPro" id="IPR036388">
    <property type="entry name" value="WH-like_DNA-bd_sf"/>
</dbReference>
<protein>
    <submittedName>
        <fullName evidence="6">RNA polymerase sigma factor</fullName>
    </submittedName>
</protein>
<reference evidence="6 7" key="1">
    <citation type="journal article" date="2015" name="Nature">
        <title>rRNA introns, odd ribosomes, and small enigmatic genomes across a large radiation of phyla.</title>
        <authorList>
            <person name="Brown C.T."/>
            <person name="Hug L.A."/>
            <person name="Thomas B.C."/>
            <person name="Sharon I."/>
            <person name="Castelle C.J."/>
            <person name="Singh A."/>
            <person name="Wilkins M.J."/>
            <person name="Williams K.H."/>
            <person name="Banfield J.F."/>
        </authorList>
    </citation>
    <scope>NUCLEOTIDE SEQUENCE [LARGE SCALE GENOMIC DNA]</scope>
</reference>
<dbReference type="PANTHER" id="PTHR30603">
    <property type="entry name" value="RNA POLYMERASE SIGMA FACTOR RPO"/>
    <property type="match status" value="1"/>
</dbReference>
<evidence type="ECO:0000256" key="1">
    <source>
        <dbReference type="ARBA" id="ARBA00023015"/>
    </source>
</evidence>
<dbReference type="PRINTS" id="PR00046">
    <property type="entry name" value="SIGMA70FCT"/>
</dbReference>
<keyword evidence="4" id="KW-0804">Transcription</keyword>
<keyword evidence="3" id="KW-0238">DNA-binding</keyword>
<dbReference type="GO" id="GO:0003677">
    <property type="term" value="F:DNA binding"/>
    <property type="evidence" value="ECO:0007669"/>
    <property type="project" value="UniProtKB-KW"/>
</dbReference>
<keyword evidence="1" id="KW-0805">Transcription regulation</keyword>
<dbReference type="Proteomes" id="UP000033977">
    <property type="component" value="Unassembled WGS sequence"/>
</dbReference>
<dbReference type="SUPFAM" id="SSF88946">
    <property type="entry name" value="Sigma2 domain of RNA polymerase sigma factors"/>
    <property type="match status" value="1"/>
</dbReference>
<comment type="caution">
    <text evidence="6">The sequence shown here is derived from an EMBL/GenBank/DDBJ whole genome shotgun (WGS) entry which is preliminary data.</text>
</comment>
<dbReference type="InterPro" id="IPR014284">
    <property type="entry name" value="RNA_pol_sigma-70_dom"/>
</dbReference>
<evidence type="ECO:0000256" key="4">
    <source>
        <dbReference type="ARBA" id="ARBA00023163"/>
    </source>
</evidence>
<sequence length="306" mass="34882">MEERESEEMEENNVPKRKSSIGVYLREIGRTPLLSREEEVAAFIKLEEAKNDFALATKIRDSIIKANLRLVVNIAKHYPRTPSMSLLDLIQEGNFALMRAISKFDYRRGNKLSTYAGPWIRAWIARALIDQGCVIRVPVGQAEKIKAIYRAFGVLAQKNGRKPTMEELVEKLQLPMETVVDMLATVKEPISLNAKAGNDEVSEVGDFVVDETAPAPGFLAEESQMRELVNRGLDGLKPLRDAVILKMRSGIGYAHDYTLEEIGKHFGITRERVRQVEEKMKKKLRRFLRREKLRLKAKFTSNPQKT</sequence>
<keyword evidence="2" id="KW-0731">Sigma factor</keyword>
<dbReference type="InterPro" id="IPR007624">
    <property type="entry name" value="RNA_pol_sigma70_r3"/>
</dbReference>
<dbReference type="Gene3D" id="1.10.601.10">
    <property type="entry name" value="RNA Polymerase Primary Sigma Factor"/>
    <property type="match status" value="1"/>
</dbReference>
<dbReference type="Pfam" id="PF04542">
    <property type="entry name" value="Sigma70_r2"/>
    <property type="match status" value="1"/>
</dbReference>
<dbReference type="SUPFAM" id="SSF88659">
    <property type="entry name" value="Sigma3 and sigma4 domains of RNA polymerase sigma factors"/>
    <property type="match status" value="2"/>
</dbReference>
<dbReference type="NCBIfam" id="TIGR02937">
    <property type="entry name" value="sigma70-ECF"/>
    <property type="match status" value="1"/>
</dbReference>
<gene>
    <name evidence="6" type="ORF">UW49_C0007G0006</name>
</gene>
<evidence type="ECO:0000313" key="6">
    <source>
        <dbReference type="EMBL" id="KKT57126.1"/>
    </source>
</evidence>
<dbReference type="Pfam" id="PF04539">
    <property type="entry name" value="Sigma70_r3"/>
    <property type="match status" value="1"/>
</dbReference>
<dbReference type="InterPro" id="IPR000943">
    <property type="entry name" value="RNA_pol_sigma70"/>
</dbReference>
<dbReference type="GO" id="GO:0006352">
    <property type="term" value="P:DNA-templated transcription initiation"/>
    <property type="evidence" value="ECO:0007669"/>
    <property type="project" value="InterPro"/>
</dbReference>
<dbReference type="PROSITE" id="PS00716">
    <property type="entry name" value="SIGMA70_2"/>
    <property type="match status" value="1"/>
</dbReference>
<evidence type="ECO:0000259" key="5">
    <source>
        <dbReference type="PROSITE" id="PS00716"/>
    </source>
</evidence>
<dbReference type="AlphaFoldDB" id="A0A0G1ICP1"/>
<dbReference type="InterPro" id="IPR013325">
    <property type="entry name" value="RNA_pol_sigma_r2"/>
</dbReference>
<proteinExistence type="predicted"/>
<dbReference type="InterPro" id="IPR050239">
    <property type="entry name" value="Sigma-70_RNA_pol_init_factors"/>
</dbReference>
<dbReference type="GO" id="GO:0016987">
    <property type="term" value="F:sigma factor activity"/>
    <property type="evidence" value="ECO:0007669"/>
    <property type="project" value="UniProtKB-KW"/>
</dbReference>
<dbReference type="Pfam" id="PF04545">
    <property type="entry name" value="Sigma70_r4"/>
    <property type="match status" value="1"/>
</dbReference>
<organism evidence="6 7">
    <name type="scientific">Candidatus Giovannonibacteria bacterium GW2011_GWB1_44_23</name>
    <dbReference type="NCBI Taxonomy" id="1618652"/>
    <lineage>
        <taxon>Bacteria</taxon>
        <taxon>Candidatus Giovannoniibacteriota</taxon>
    </lineage>
</organism>
<dbReference type="EMBL" id="LCIN01000007">
    <property type="protein sequence ID" value="KKT57126.1"/>
    <property type="molecule type" value="Genomic_DNA"/>
</dbReference>
<evidence type="ECO:0000256" key="3">
    <source>
        <dbReference type="ARBA" id="ARBA00023125"/>
    </source>
</evidence>
<accession>A0A0G1ICP1</accession>
<feature type="domain" description="RNA polymerase sigma-70" evidence="5">
    <location>
        <begin position="258"/>
        <end position="284"/>
    </location>
</feature>